<evidence type="ECO:0000256" key="12">
    <source>
        <dbReference type="PROSITE-ProRule" id="PRU00042"/>
    </source>
</evidence>
<feature type="domain" description="C2H2-type" evidence="14">
    <location>
        <begin position="563"/>
        <end position="590"/>
    </location>
</feature>
<keyword evidence="6 12" id="KW-0863">Zinc-finger</keyword>
<dbReference type="Pfam" id="PF13912">
    <property type="entry name" value="zf-C2H2_6"/>
    <property type="match status" value="1"/>
</dbReference>
<feature type="domain" description="C2H2-type" evidence="14">
    <location>
        <begin position="647"/>
        <end position="674"/>
    </location>
</feature>
<dbReference type="GO" id="GO:1990837">
    <property type="term" value="F:sequence-specific double-stranded DNA binding"/>
    <property type="evidence" value="ECO:0007669"/>
    <property type="project" value="UniProtKB-ARBA"/>
</dbReference>
<dbReference type="FunFam" id="3.30.160.60:FF:000376">
    <property type="entry name" value="Zinc finger protein 236"/>
    <property type="match status" value="1"/>
</dbReference>
<dbReference type="Gene3D" id="3.30.160.60">
    <property type="entry name" value="Classic Zinc Finger"/>
    <property type="match status" value="20"/>
</dbReference>
<evidence type="ECO:0000256" key="4">
    <source>
        <dbReference type="ARBA" id="ARBA00022723"/>
    </source>
</evidence>
<gene>
    <name evidence="15" type="ORF">L798_12495</name>
</gene>
<feature type="domain" description="C2H2-type" evidence="14">
    <location>
        <begin position="1138"/>
        <end position="1162"/>
    </location>
</feature>
<feature type="domain" description="C2H2-type" evidence="14">
    <location>
        <begin position="74"/>
        <end position="101"/>
    </location>
</feature>
<feature type="domain" description="C2H2-type" evidence="14">
    <location>
        <begin position="591"/>
        <end position="618"/>
    </location>
</feature>
<dbReference type="FunFam" id="3.30.160.60:FF:000301">
    <property type="entry name" value="Zinc finger protein 236"/>
    <property type="match status" value="1"/>
</dbReference>
<dbReference type="AlphaFoldDB" id="A0A067QW10"/>
<feature type="domain" description="C2H2-type" evidence="14">
    <location>
        <begin position="441"/>
        <end position="468"/>
    </location>
</feature>
<feature type="non-terminal residue" evidence="15">
    <location>
        <position position="1"/>
    </location>
</feature>
<dbReference type="eggNOG" id="KOG1721">
    <property type="taxonomic scope" value="Eukaryota"/>
</dbReference>
<dbReference type="SUPFAM" id="SSF57667">
    <property type="entry name" value="beta-beta-alpha zinc fingers"/>
    <property type="match status" value="11"/>
</dbReference>
<feature type="region of interest" description="Disordered" evidence="13">
    <location>
        <begin position="485"/>
        <end position="505"/>
    </location>
</feature>
<dbReference type="GO" id="GO:0005694">
    <property type="term" value="C:chromosome"/>
    <property type="evidence" value="ECO:0007669"/>
    <property type="project" value="UniProtKB-ARBA"/>
</dbReference>
<dbReference type="FunFam" id="3.30.160.60:FF:001115">
    <property type="entry name" value="Zinc finger protein 236"/>
    <property type="match status" value="1"/>
</dbReference>
<feature type="domain" description="C2H2-type" evidence="14">
    <location>
        <begin position="384"/>
        <end position="412"/>
    </location>
</feature>
<feature type="region of interest" description="Disordered" evidence="13">
    <location>
        <begin position="736"/>
        <end position="822"/>
    </location>
</feature>
<dbReference type="PROSITE" id="PS50157">
    <property type="entry name" value="ZINC_FINGER_C2H2_2"/>
    <property type="match status" value="23"/>
</dbReference>
<evidence type="ECO:0000256" key="13">
    <source>
        <dbReference type="SAM" id="MobiDB-lite"/>
    </source>
</evidence>
<keyword evidence="4" id="KW-0479">Metal-binding</keyword>
<feature type="region of interest" description="Disordered" evidence="13">
    <location>
        <begin position="846"/>
        <end position="866"/>
    </location>
</feature>
<feature type="domain" description="C2H2-type" evidence="14">
    <location>
        <begin position="895"/>
        <end position="922"/>
    </location>
</feature>
<keyword evidence="10" id="KW-0804">Transcription</keyword>
<dbReference type="FunFam" id="3.30.160.60:FF:002343">
    <property type="entry name" value="Zinc finger protein 33A"/>
    <property type="match status" value="1"/>
</dbReference>
<comment type="subcellular location">
    <subcellularLocation>
        <location evidence="2">Nucleus</location>
    </subcellularLocation>
</comment>
<sequence length="1162" mass="130707">NLILHKATHNVDDPRCPECNKKFSRIASLKAHVMLHEKEESLFCSECGDEFSTMLQLEEHKREHQNEWVKPSNPQCRQCKWQFSRASALREHMKEHYKVKASLSHKSHKRNIDRSTFIHKCDTCHKCFQKPSQLVRHKRIHTGERPYKCQICPRAFNQKGSLQIHMSKHNGIKPFHCEFCAAAFSQKGNLRAHIVRVHTIPNSGEQVYKCMECPCVFKKLGSLNAHMSRMHCGDGSQKSTFHVQKVFLVTFTNIKRIKEQLHFRQCSVCFGKTRQSFGLAFVVSLFLTTPTPFADNNRKNGNTITAELNETILNSQERSLRENCGPGLRFLNDRCDKTIVRGTIEAGKCNIILYGMYSGPNKTDDASGKTIVPGTMDRGFTVYFLCILYCTKEFKKPSDLVRHIRIHTHERPYKCTHCYRSFAVKSTLTAHIRTHTGVRDHVCYICLKKFSSSSSLKVHIRMHTGTKPFACQLCDKTFRTTGHQKTHMLSHTKESSGTSGERVTKRKLVRQKPTLPVLPEVALQEPIIITNNGKFTVTGFVQAVARNSTVFLPGNTVSLDRPYVCNVCNAAFRKLSHLKQHIRMHTGERPFKCTLCDRRFISNGVLKAHQRTHEGVKSYKCHQCGNMFSTNGSLKRHMSTHSDLRPFMCPYCHKTFKTSVNCRKHMKTHKHELALQENIQEIERTLNEQIFGPSTNVTSDLVNVGEASSDLATRIEVGGSDSEAESTTTEDLAHTLGATASPSGHPDASALGTLSEQPKVDGRNKSSAEPPSNGSVFGNTFDSAEGLGSGPAITTNMASILPPPEGAMPEPETAAASDSTSKPELLAELPMEGPVAAAAVAADEADKDKNYIPGRPFSADNPPGERPYKCKQCSRAFKKSYHLKEHARSHVGKNLSCTLCGRKCTTFGALRAHMKTHDGSRDYECDLCGCQFTTNGSLKRHMVVHSDERPLKCSICDAVFRTDHLLRKHIKLHEPRERRGKLVATNLMQPPRGRRRAAVIRLTAEETQVLAQQPLDNAATVSEKVLIASVAEKDRISELKDPEQQYNMEPIHPNQCKYCPKSFRKPSDLVRHIRIHTGERPYQCACCNKCFTVKSTLDSHLKTHGGQKLFACHVCGCLFSTKGSLKVHMRLHTGAKPFKCPLCEMRFRTSGHRKAHLMSHMK</sequence>
<dbReference type="GO" id="GO:0045893">
    <property type="term" value="P:positive regulation of DNA-templated transcription"/>
    <property type="evidence" value="ECO:0007669"/>
    <property type="project" value="UniProtKB-ARBA"/>
</dbReference>
<dbReference type="PROSITE" id="PS00028">
    <property type="entry name" value="ZINC_FINGER_C2H2_1"/>
    <property type="match status" value="23"/>
</dbReference>
<dbReference type="FunFam" id="3.30.160.60:FF:000744">
    <property type="entry name" value="zinc finger E-box-binding homeobox 1"/>
    <property type="match status" value="1"/>
</dbReference>
<feature type="domain" description="C2H2-type" evidence="14">
    <location>
        <begin position="147"/>
        <end position="174"/>
    </location>
</feature>
<evidence type="ECO:0000256" key="9">
    <source>
        <dbReference type="ARBA" id="ARBA00023125"/>
    </source>
</evidence>
<evidence type="ECO:0000256" key="7">
    <source>
        <dbReference type="ARBA" id="ARBA00022833"/>
    </source>
</evidence>
<evidence type="ECO:0000259" key="14">
    <source>
        <dbReference type="PROSITE" id="PS50157"/>
    </source>
</evidence>
<feature type="domain" description="C2H2-type" evidence="14">
    <location>
        <begin position="413"/>
        <end position="440"/>
    </location>
</feature>
<reference evidence="15 16" key="1">
    <citation type="journal article" date="2014" name="Nat. Commun.">
        <title>Molecular traces of alternative social organization in a termite genome.</title>
        <authorList>
            <person name="Terrapon N."/>
            <person name="Li C."/>
            <person name="Robertson H.M."/>
            <person name="Ji L."/>
            <person name="Meng X."/>
            <person name="Booth W."/>
            <person name="Chen Z."/>
            <person name="Childers C.P."/>
            <person name="Glastad K.M."/>
            <person name="Gokhale K."/>
            <person name="Gowin J."/>
            <person name="Gronenberg W."/>
            <person name="Hermansen R.A."/>
            <person name="Hu H."/>
            <person name="Hunt B.G."/>
            <person name="Huylmans A.K."/>
            <person name="Khalil S.M."/>
            <person name="Mitchell R.D."/>
            <person name="Munoz-Torres M.C."/>
            <person name="Mustard J.A."/>
            <person name="Pan H."/>
            <person name="Reese J.T."/>
            <person name="Scharf M.E."/>
            <person name="Sun F."/>
            <person name="Vogel H."/>
            <person name="Xiao J."/>
            <person name="Yang W."/>
            <person name="Yang Z."/>
            <person name="Yang Z."/>
            <person name="Zhou J."/>
            <person name="Zhu J."/>
            <person name="Brent C.S."/>
            <person name="Elsik C.G."/>
            <person name="Goodisman M.A."/>
            <person name="Liberles D.A."/>
            <person name="Roe R.M."/>
            <person name="Vargo E.L."/>
            <person name="Vilcinskas A."/>
            <person name="Wang J."/>
            <person name="Bornberg-Bauer E."/>
            <person name="Korb J."/>
            <person name="Zhang G."/>
            <person name="Liebig J."/>
        </authorList>
    </citation>
    <scope>NUCLEOTIDE SEQUENCE [LARGE SCALE GENOMIC DNA]</scope>
    <source>
        <tissue evidence="15">Whole organism</tissue>
    </source>
</reference>
<keyword evidence="16" id="KW-1185">Reference proteome</keyword>
<evidence type="ECO:0000256" key="10">
    <source>
        <dbReference type="ARBA" id="ARBA00023163"/>
    </source>
</evidence>
<dbReference type="OMA" id="AHIMRVH"/>
<feature type="domain" description="C2H2-type" evidence="14">
    <location>
        <begin position="951"/>
        <end position="978"/>
    </location>
</feature>
<feature type="domain" description="C2H2-type" evidence="14">
    <location>
        <begin position="119"/>
        <end position="146"/>
    </location>
</feature>
<feature type="domain" description="C2H2-type" evidence="14">
    <location>
        <begin position="42"/>
        <end position="69"/>
    </location>
</feature>
<evidence type="ECO:0000313" key="15">
    <source>
        <dbReference type="EMBL" id="KDR13420.1"/>
    </source>
</evidence>
<dbReference type="Pfam" id="PF00096">
    <property type="entry name" value="zf-C2H2"/>
    <property type="match status" value="17"/>
</dbReference>
<evidence type="ECO:0000313" key="16">
    <source>
        <dbReference type="Proteomes" id="UP000027135"/>
    </source>
</evidence>
<keyword evidence="8" id="KW-0805">Transcription regulation</keyword>
<dbReference type="InterPro" id="IPR036236">
    <property type="entry name" value="Znf_C2H2_sf"/>
</dbReference>
<dbReference type="GO" id="GO:0008270">
    <property type="term" value="F:zinc ion binding"/>
    <property type="evidence" value="ECO:0007669"/>
    <property type="project" value="UniProtKB-KW"/>
</dbReference>
<feature type="domain" description="C2H2-type" evidence="14">
    <location>
        <begin position="14"/>
        <end position="41"/>
    </location>
</feature>
<dbReference type="FunFam" id="3.30.160.60:FF:000624">
    <property type="entry name" value="zinc finger protein 697"/>
    <property type="match status" value="1"/>
</dbReference>
<comment type="function">
    <text evidence="1">May be involved in transcriptional regulation.</text>
</comment>
<dbReference type="PANTHER" id="PTHR24376">
    <property type="entry name" value="ZINC FINGER PROTEIN"/>
    <property type="match status" value="1"/>
</dbReference>
<name>A0A067QW10_ZOONE</name>
<dbReference type="GO" id="GO:0005634">
    <property type="term" value="C:nucleus"/>
    <property type="evidence" value="ECO:0007669"/>
    <property type="project" value="UniProtKB-SubCell"/>
</dbReference>
<feature type="domain" description="C2H2-type" evidence="14">
    <location>
        <begin position="1082"/>
        <end position="1109"/>
    </location>
</feature>
<protein>
    <recommendedName>
        <fullName evidence="14">C2H2-type domain-containing protein</fullName>
    </recommendedName>
</protein>
<dbReference type="Proteomes" id="UP000027135">
    <property type="component" value="Unassembled WGS sequence"/>
</dbReference>
<evidence type="ECO:0000256" key="1">
    <source>
        <dbReference type="ARBA" id="ARBA00003767"/>
    </source>
</evidence>
<evidence type="ECO:0000256" key="6">
    <source>
        <dbReference type="ARBA" id="ARBA00022771"/>
    </source>
</evidence>
<dbReference type="FunFam" id="3.30.160.60:FF:000100">
    <property type="entry name" value="Zinc finger 45-like"/>
    <property type="match status" value="1"/>
</dbReference>
<evidence type="ECO:0000256" key="2">
    <source>
        <dbReference type="ARBA" id="ARBA00004123"/>
    </source>
</evidence>
<feature type="compositionally biased region" description="Polar residues" evidence="13">
    <location>
        <begin position="491"/>
        <end position="501"/>
    </location>
</feature>
<feature type="non-terminal residue" evidence="15">
    <location>
        <position position="1162"/>
    </location>
</feature>
<dbReference type="PANTHER" id="PTHR24376:SF235">
    <property type="entry name" value="C2H2-TYPE DOMAIN-CONTAINING PROTEIN"/>
    <property type="match status" value="1"/>
</dbReference>
<keyword evidence="9" id="KW-0238">DNA-binding</keyword>
<feature type="domain" description="C2H2-type" evidence="14">
    <location>
        <begin position="923"/>
        <end position="950"/>
    </location>
</feature>
<feature type="domain" description="C2H2-type" evidence="14">
    <location>
        <begin position="469"/>
        <end position="496"/>
    </location>
</feature>
<feature type="domain" description="C2H2-type" evidence="14">
    <location>
        <begin position="175"/>
        <end position="203"/>
    </location>
</feature>
<feature type="domain" description="C2H2-type" evidence="14">
    <location>
        <begin position="208"/>
        <end position="236"/>
    </location>
</feature>
<dbReference type="FunFam" id="3.30.160.60:FF:000385">
    <property type="entry name" value="Zinc finger protein 236 variant"/>
    <property type="match status" value="1"/>
</dbReference>
<dbReference type="FunFam" id="3.30.160.60:FF:000303">
    <property type="entry name" value="Zinc finger protein 41"/>
    <property type="match status" value="1"/>
</dbReference>
<dbReference type="InterPro" id="IPR013087">
    <property type="entry name" value="Znf_C2H2_type"/>
</dbReference>
<keyword evidence="11" id="KW-0539">Nucleus</keyword>
<dbReference type="SMART" id="SM00355">
    <property type="entry name" value="ZnF_C2H2"/>
    <property type="match status" value="23"/>
</dbReference>
<evidence type="ECO:0000256" key="8">
    <source>
        <dbReference type="ARBA" id="ARBA00023015"/>
    </source>
</evidence>
<evidence type="ECO:0000256" key="5">
    <source>
        <dbReference type="ARBA" id="ARBA00022737"/>
    </source>
</evidence>
<accession>A0A067QW10</accession>
<keyword evidence="7" id="KW-0862">Zinc</keyword>
<dbReference type="GO" id="GO:0048598">
    <property type="term" value="P:embryonic morphogenesis"/>
    <property type="evidence" value="ECO:0007669"/>
    <property type="project" value="UniProtKB-ARBA"/>
</dbReference>
<evidence type="ECO:0000256" key="11">
    <source>
        <dbReference type="ARBA" id="ARBA00023242"/>
    </source>
</evidence>
<dbReference type="FunFam" id="3.30.160.60:FF:000226">
    <property type="entry name" value="Zinc finger protein 236 variant"/>
    <property type="match status" value="2"/>
</dbReference>
<evidence type="ECO:0000256" key="3">
    <source>
        <dbReference type="ARBA" id="ARBA00006991"/>
    </source>
</evidence>
<dbReference type="FunFam" id="3.30.160.60:FF:000264">
    <property type="entry name" value="Zinc finger protein 236"/>
    <property type="match status" value="1"/>
</dbReference>
<feature type="domain" description="C2H2-type" evidence="14">
    <location>
        <begin position="619"/>
        <end position="646"/>
    </location>
</feature>
<dbReference type="InParanoid" id="A0A067QW10"/>
<dbReference type="FunFam" id="3.30.160.60:FF:000875">
    <property type="entry name" value="zinc finger protein 236 isoform X7"/>
    <property type="match status" value="2"/>
</dbReference>
<keyword evidence="5" id="KW-0677">Repeat</keyword>
<feature type="compositionally biased region" description="Polar residues" evidence="13">
    <location>
        <begin position="767"/>
        <end position="782"/>
    </location>
</feature>
<feature type="domain" description="C2H2-type" evidence="14">
    <location>
        <begin position="1110"/>
        <end position="1137"/>
    </location>
</feature>
<dbReference type="FunFam" id="3.30.160.60:FF:001732">
    <property type="entry name" value="Zgc:162936"/>
    <property type="match status" value="1"/>
</dbReference>
<feature type="domain" description="C2H2-type" evidence="14">
    <location>
        <begin position="868"/>
        <end position="895"/>
    </location>
</feature>
<proteinExistence type="inferred from homology"/>
<feature type="domain" description="C2H2-type" evidence="14">
    <location>
        <begin position="1054"/>
        <end position="1081"/>
    </location>
</feature>
<organism evidence="15 16">
    <name type="scientific">Zootermopsis nevadensis</name>
    <name type="common">Dampwood termite</name>
    <dbReference type="NCBI Taxonomy" id="136037"/>
    <lineage>
        <taxon>Eukaryota</taxon>
        <taxon>Metazoa</taxon>
        <taxon>Ecdysozoa</taxon>
        <taxon>Arthropoda</taxon>
        <taxon>Hexapoda</taxon>
        <taxon>Insecta</taxon>
        <taxon>Pterygota</taxon>
        <taxon>Neoptera</taxon>
        <taxon>Polyneoptera</taxon>
        <taxon>Dictyoptera</taxon>
        <taxon>Blattodea</taxon>
        <taxon>Blattoidea</taxon>
        <taxon>Termitoidae</taxon>
        <taxon>Termopsidae</taxon>
        <taxon>Zootermopsis</taxon>
    </lineage>
</organism>
<dbReference type="EMBL" id="KK852946">
    <property type="protein sequence ID" value="KDR13420.1"/>
    <property type="molecule type" value="Genomic_DNA"/>
</dbReference>
<comment type="similarity">
    <text evidence="3">Belongs to the krueppel C2H2-type zinc-finger protein family.</text>
</comment>